<dbReference type="PANTHER" id="PTHR43496">
    <property type="entry name" value="PROTEIN LPLB"/>
    <property type="match status" value="1"/>
</dbReference>
<feature type="domain" description="ABC transmembrane type-1" evidence="6">
    <location>
        <begin position="79"/>
        <end position="276"/>
    </location>
</feature>
<feature type="transmembrane region" description="Helical" evidence="5">
    <location>
        <begin position="114"/>
        <end position="136"/>
    </location>
</feature>
<dbReference type="Pfam" id="PF00528">
    <property type="entry name" value="BPD_transp_1"/>
    <property type="match status" value="2"/>
</dbReference>
<keyword evidence="3 5" id="KW-1133">Transmembrane helix</keyword>
<evidence type="ECO:0000256" key="1">
    <source>
        <dbReference type="ARBA" id="ARBA00004651"/>
    </source>
</evidence>
<comment type="similarity">
    <text evidence="5">Belongs to the binding-protein-dependent transport system permease family.</text>
</comment>
<dbReference type="PANTHER" id="PTHR43496:SF1">
    <property type="entry name" value="POLYGALACTURONAN_RHAMNOGALACTURONAN TRANSPORT SYSTEM PERMEASE PROTEIN YTEP"/>
    <property type="match status" value="1"/>
</dbReference>
<evidence type="ECO:0000259" key="6">
    <source>
        <dbReference type="PROSITE" id="PS50928"/>
    </source>
</evidence>
<feature type="transmembrane region" description="Helical" evidence="5">
    <location>
        <begin position="156"/>
        <end position="181"/>
    </location>
</feature>
<evidence type="ECO:0000313" key="8">
    <source>
        <dbReference type="Proteomes" id="UP001168613"/>
    </source>
</evidence>
<accession>A0ABT8EIF9</accession>
<dbReference type="EMBL" id="JAJHNU010000001">
    <property type="protein sequence ID" value="MDN4121077.1"/>
    <property type="molecule type" value="Genomic_DNA"/>
</dbReference>
<evidence type="ECO:0000313" key="7">
    <source>
        <dbReference type="EMBL" id="MDN4121077.1"/>
    </source>
</evidence>
<dbReference type="Gene3D" id="1.10.3720.10">
    <property type="entry name" value="MetI-like"/>
    <property type="match status" value="2"/>
</dbReference>
<feature type="transmembrane region" description="Helical" evidence="5">
    <location>
        <begin position="402"/>
        <end position="421"/>
    </location>
</feature>
<sequence>MLTLKSNGDQGISRRPWAPSLDKALLSTLFILLLVLLTLFLVLPMLAVLWRALQNEQGQLSGGSVFFTILTSAGFMPMVGRSLLVGVSTVVIVIPSAYAFAFALQRCCLRGASFYRSIGLLPLLAPSLMPGLSLIYLFGNQGLLRGLLGEGSIYGFWGIVLGESFYTFPHALMILSTGLALADARLYDAARAMGANARRRFLTVTLPASRYAIFTAACLVFTLTVTDFGVPKVVGGSYNVLAMEAYKAVVGQLQFSKGAAIGMLLLIPAVFTFLLDQHLRRRNANQKQGQLNAYCPLPLARRDQSFTVITGLLCLAILIIVGMAVWASLITFWPYNLGLSLKSYDFDNMDGGGWLAWRNSLSMSFYTAMAGTGLIFLGAWLLERLPSTIRSFQALQGFLRMLALIPMAIPGLVLGLGYIFFFNAPSNPLNGLYGSMGLLVLCTIVHLYTSAHLTFTTALRAIPHELDAASASLRASRFDALARITLPLCLPALLAVARYLFVSAMTTVSAVVFLYSPKTVLASVAVLNMDDAGSIGPAAAMCTLIMLSSGTFCVLIHLLSKASLRRTQAWRAPQPR</sequence>
<feature type="transmembrane region" description="Helical" evidence="5">
    <location>
        <begin position="24"/>
        <end position="48"/>
    </location>
</feature>
<dbReference type="NCBIfam" id="TIGR03262">
    <property type="entry name" value="PhnU2"/>
    <property type="match status" value="1"/>
</dbReference>
<keyword evidence="5" id="KW-0813">Transport</keyword>
<dbReference type="InterPro" id="IPR035906">
    <property type="entry name" value="MetI-like_sf"/>
</dbReference>
<dbReference type="PROSITE" id="PS50928">
    <property type="entry name" value="ABC_TM1"/>
    <property type="match status" value="2"/>
</dbReference>
<feature type="transmembrane region" description="Helical" evidence="5">
    <location>
        <begin position="201"/>
        <end position="223"/>
    </location>
</feature>
<keyword evidence="2 5" id="KW-0812">Transmembrane</keyword>
<evidence type="ECO:0000256" key="2">
    <source>
        <dbReference type="ARBA" id="ARBA00022692"/>
    </source>
</evidence>
<feature type="transmembrane region" description="Helical" evidence="5">
    <location>
        <begin position="83"/>
        <end position="102"/>
    </location>
</feature>
<dbReference type="InterPro" id="IPR017664">
    <property type="entry name" value="AminoethylPonate_ABC_perm-1"/>
</dbReference>
<proteinExistence type="inferred from homology"/>
<comment type="subcellular location">
    <subcellularLocation>
        <location evidence="1 5">Cell membrane</location>
        <topology evidence="1 5">Multi-pass membrane protein</topology>
    </subcellularLocation>
</comment>
<gene>
    <name evidence="7" type="ORF">LMS43_07230</name>
</gene>
<evidence type="ECO:0000256" key="4">
    <source>
        <dbReference type="ARBA" id="ARBA00023136"/>
    </source>
</evidence>
<name>A0ABT8EIF9_9BURK</name>
<feature type="transmembrane region" description="Helical" evidence="5">
    <location>
        <begin position="535"/>
        <end position="559"/>
    </location>
</feature>
<feature type="transmembrane region" description="Helical" evidence="5">
    <location>
        <begin position="255"/>
        <end position="275"/>
    </location>
</feature>
<dbReference type="Proteomes" id="UP001168613">
    <property type="component" value="Unassembled WGS sequence"/>
</dbReference>
<dbReference type="InterPro" id="IPR000515">
    <property type="entry name" value="MetI-like"/>
</dbReference>
<feature type="transmembrane region" description="Helical" evidence="5">
    <location>
        <begin position="433"/>
        <end position="455"/>
    </location>
</feature>
<keyword evidence="8" id="KW-1185">Reference proteome</keyword>
<feature type="transmembrane region" description="Helical" evidence="5">
    <location>
        <begin position="484"/>
        <end position="515"/>
    </location>
</feature>
<feature type="transmembrane region" description="Helical" evidence="5">
    <location>
        <begin position="306"/>
        <end position="333"/>
    </location>
</feature>
<feature type="transmembrane region" description="Helical" evidence="5">
    <location>
        <begin position="363"/>
        <end position="382"/>
    </location>
</feature>
<reference evidence="7" key="1">
    <citation type="submission" date="2021-11" db="EMBL/GenBank/DDBJ databases">
        <title>Draft genome sequence of Alcaligenes endophyticus type strain CCUG 75668T.</title>
        <authorList>
            <person name="Salva-Serra F."/>
            <person name="Duran R.E."/>
            <person name="Seeger M."/>
            <person name="Moore E.R.B."/>
            <person name="Jaen-Luchoro D."/>
        </authorList>
    </citation>
    <scope>NUCLEOTIDE SEQUENCE</scope>
    <source>
        <strain evidence="7">CCUG 75668</strain>
    </source>
</reference>
<dbReference type="RefSeq" id="WP_266124932.1">
    <property type="nucleotide sequence ID" value="NZ_JAJHNU010000001.1"/>
</dbReference>
<evidence type="ECO:0000256" key="3">
    <source>
        <dbReference type="ARBA" id="ARBA00022989"/>
    </source>
</evidence>
<comment type="caution">
    <text evidence="7">The sequence shown here is derived from an EMBL/GenBank/DDBJ whole genome shotgun (WGS) entry which is preliminary data.</text>
</comment>
<feature type="domain" description="ABC transmembrane type-1" evidence="6">
    <location>
        <begin position="357"/>
        <end position="556"/>
    </location>
</feature>
<keyword evidence="4 5" id="KW-0472">Membrane</keyword>
<dbReference type="SUPFAM" id="SSF161098">
    <property type="entry name" value="MetI-like"/>
    <property type="match status" value="2"/>
</dbReference>
<feature type="transmembrane region" description="Helical" evidence="5">
    <location>
        <begin position="60"/>
        <end position="77"/>
    </location>
</feature>
<evidence type="ECO:0000256" key="5">
    <source>
        <dbReference type="RuleBase" id="RU363032"/>
    </source>
</evidence>
<protein>
    <submittedName>
        <fullName evidence="7">2-aminoethylphosphonate ABC transporter permease subunit</fullName>
    </submittedName>
</protein>
<organism evidence="7 8">
    <name type="scientific">Alcaligenes endophyticus</name>
    <dbReference type="NCBI Taxonomy" id="1929088"/>
    <lineage>
        <taxon>Bacteria</taxon>
        <taxon>Pseudomonadati</taxon>
        <taxon>Pseudomonadota</taxon>
        <taxon>Betaproteobacteria</taxon>
        <taxon>Burkholderiales</taxon>
        <taxon>Alcaligenaceae</taxon>
        <taxon>Alcaligenes</taxon>
    </lineage>
</organism>
<dbReference type="CDD" id="cd06261">
    <property type="entry name" value="TM_PBP2"/>
    <property type="match status" value="2"/>
</dbReference>